<protein>
    <recommendedName>
        <fullName evidence="6">Peptidyl-prolyl cis-trans isomerase</fullName>
        <ecNumber evidence="6">5.2.1.8</ecNumber>
    </recommendedName>
</protein>
<dbReference type="GO" id="GO:0006457">
    <property type="term" value="P:protein folding"/>
    <property type="evidence" value="ECO:0007669"/>
    <property type="project" value="InterPro"/>
</dbReference>
<dbReference type="RefSeq" id="WP_120601238.1">
    <property type="nucleotide sequence ID" value="NZ_JABFJX010000025.1"/>
</dbReference>
<organism evidence="9 10">
    <name type="scientific">Corallococcus carmarthensis</name>
    <dbReference type="NCBI Taxonomy" id="2316728"/>
    <lineage>
        <taxon>Bacteria</taxon>
        <taxon>Pseudomonadati</taxon>
        <taxon>Myxococcota</taxon>
        <taxon>Myxococcia</taxon>
        <taxon>Myxococcales</taxon>
        <taxon>Cystobacterineae</taxon>
        <taxon>Myxococcaceae</taxon>
        <taxon>Corallococcus</taxon>
    </lineage>
</organism>
<evidence type="ECO:0000256" key="6">
    <source>
        <dbReference type="RuleBase" id="RU003915"/>
    </source>
</evidence>
<dbReference type="InterPro" id="IPR036944">
    <property type="entry name" value="PPIase_FKBP_N_sf"/>
</dbReference>
<accession>A0A3A8KQV7</accession>
<evidence type="ECO:0000256" key="2">
    <source>
        <dbReference type="ARBA" id="ARBA00006577"/>
    </source>
</evidence>
<feature type="domain" description="PPIase FKBP-type" evidence="8">
    <location>
        <begin position="154"/>
        <end position="241"/>
    </location>
</feature>
<dbReference type="EC" id="5.2.1.8" evidence="6"/>
<proteinExistence type="inferred from homology"/>
<evidence type="ECO:0000256" key="1">
    <source>
        <dbReference type="ARBA" id="ARBA00000971"/>
    </source>
</evidence>
<dbReference type="InterPro" id="IPR046357">
    <property type="entry name" value="PPIase_dom_sf"/>
</dbReference>
<dbReference type="GO" id="GO:0003755">
    <property type="term" value="F:peptidyl-prolyl cis-trans isomerase activity"/>
    <property type="evidence" value="ECO:0007669"/>
    <property type="project" value="UniProtKB-UniRule"/>
</dbReference>
<feature type="chain" id="PRO_5017305091" description="Peptidyl-prolyl cis-trans isomerase" evidence="7">
    <location>
        <begin position="22"/>
        <end position="248"/>
    </location>
</feature>
<keyword evidence="3 5" id="KW-0697">Rotamase</keyword>
<evidence type="ECO:0000259" key="8">
    <source>
        <dbReference type="PROSITE" id="PS50059"/>
    </source>
</evidence>
<evidence type="ECO:0000313" key="10">
    <source>
        <dbReference type="Proteomes" id="UP000268313"/>
    </source>
</evidence>
<dbReference type="OrthoDB" id="9812109at2"/>
<dbReference type="Pfam" id="PF00254">
    <property type="entry name" value="FKBP_C"/>
    <property type="match status" value="1"/>
</dbReference>
<dbReference type="InterPro" id="IPR001179">
    <property type="entry name" value="PPIase_FKBP_dom"/>
</dbReference>
<evidence type="ECO:0000256" key="7">
    <source>
        <dbReference type="SAM" id="SignalP"/>
    </source>
</evidence>
<dbReference type="EMBL" id="RAWE01000009">
    <property type="protein sequence ID" value="RKH06651.1"/>
    <property type="molecule type" value="Genomic_DNA"/>
</dbReference>
<comment type="catalytic activity">
    <reaction evidence="1 5 6">
        <text>[protein]-peptidylproline (omega=180) = [protein]-peptidylproline (omega=0)</text>
        <dbReference type="Rhea" id="RHEA:16237"/>
        <dbReference type="Rhea" id="RHEA-COMP:10747"/>
        <dbReference type="Rhea" id="RHEA-COMP:10748"/>
        <dbReference type="ChEBI" id="CHEBI:83833"/>
        <dbReference type="ChEBI" id="CHEBI:83834"/>
        <dbReference type="EC" id="5.2.1.8"/>
    </reaction>
</comment>
<evidence type="ECO:0000256" key="3">
    <source>
        <dbReference type="ARBA" id="ARBA00023110"/>
    </source>
</evidence>
<comment type="caution">
    <text evidence="9">The sequence shown here is derived from an EMBL/GenBank/DDBJ whole genome shotgun (WGS) entry which is preliminary data.</text>
</comment>
<keyword evidence="10" id="KW-1185">Reference proteome</keyword>
<sequence>MRMQWKAALVLMLGAPGLALAQAPTKTSKPAAAPEAAAKAAPAAPAPLELKTDDQKAIYSLGITLGQSVTALALTPEEVQLLQRGLQDSLSGTAPAVDPKEYTPKIQALAKARMAQVNVATLDRASKEPGANRLPSGVIYRELKAGTGKSPRATDTVKVHYQGTLVDGSEFDSSYKRGLAVEFPLNGVIPCWTQGVQKMKVGGKAKLTCPGSTAYGERPPTGSRIPPNAVLTFEVELVDIPGNTATTP</sequence>
<name>A0A3A8KQV7_9BACT</name>
<gene>
    <name evidence="9" type="ORF">D7X32_04405</name>
</gene>
<dbReference type="Gene3D" id="3.10.50.40">
    <property type="match status" value="1"/>
</dbReference>
<dbReference type="PROSITE" id="PS50059">
    <property type="entry name" value="FKBP_PPIASE"/>
    <property type="match status" value="1"/>
</dbReference>
<dbReference type="Gene3D" id="1.10.287.460">
    <property type="entry name" value="Peptidyl-prolyl cis-trans isomerase, FKBP-type, N-terminal domain"/>
    <property type="match status" value="1"/>
</dbReference>
<feature type="signal peptide" evidence="7">
    <location>
        <begin position="1"/>
        <end position="21"/>
    </location>
</feature>
<evidence type="ECO:0000256" key="5">
    <source>
        <dbReference type="PROSITE-ProRule" id="PRU00277"/>
    </source>
</evidence>
<dbReference type="AlphaFoldDB" id="A0A3A8KQV7"/>
<evidence type="ECO:0000313" key="9">
    <source>
        <dbReference type="EMBL" id="RKH06651.1"/>
    </source>
</evidence>
<dbReference type="SUPFAM" id="SSF54534">
    <property type="entry name" value="FKBP-like"/>
    <property type="match status" value="1"/>
</dbReference>
<dbReference type="PANTHER" id="PTHR43811">
    <property type="entry name" value="FKBP-TYPE PEPTIDYL-PROLYL CIS-TRANS ISOMERASE FKPA"/>
    <property type="match status" value="1"/>
</dbReference>
<evidence type="ECO:0000256" key="4">
    <source>
        <dbReference type="ARBA" id="ARBA00023235"/>
    </source>
</evidence>
<reference evidence="10" key="1">
    <citation type="submission" date="2018-09" db="EMBL/GenBank/DDBJ databases">
        <authorList>
            <person name="Livingstone P.G."/>
            <person name="Whitworth D.E."/>
        </authorList>
    </citation>
    <scope>NUCLEOTIDE SEQUENCE [LARGE SCALE GENOMIC DNA]</scope>
    <source>
        <strain evidence="10">CA043D</strain>
    </source>
</reference>
<keyword evidence="4 5" id="KW-0413">Isomerase</keyword>
<keyword evidence="7" id="KW-0732">Signal</keyword>
<comment type="similarity">
    <text evidence="2 6">Belongs to the FKBP-type PPIase family.</text>
</comment>
<dbReference type="Proteomes" id="UP000268313">
    <property type="component" value="Unassembled WGS sequence"/>
</dbReference>
<dbReference type="PANTHER" id="PTHR43811:SF19">
    <property type="entry name" value="39 KDA FK506-BINDING NUCLEAR PROTEIN"/>
    <property type="match status" value="1"/>
</dbReference>